<keyword evidence="1" id="KW-0677">Repeat</keyword>
<keyword evidence="8" id="KW-1185">Reference proteome</keyword>
<dbReference type="PANTHER" id="PTHR23155">
    <property type="entry name" value="DISEASE RESISTANCE PROTEIN RP"/>
    <property type="match status" value="1"/>
</dbReference>
<evidence type="ECO:0000256" key="2">
    <source>
        <dbReference type="ARBA" id="ARBA00022821"/>
    </source>
</evidence>
<evidence type="ECO:0000259" key="6">
    <source>
        <dbReference type="Pfam" id="PF25019"/>
    </source>
</evidence>
<evidence type="ECO:0000256" key="1">
    <source>
        <dbReference type="ARBA" id="ARBA00022737"/>
    </source>
</evidence>
<dbReference type="SUPFAM" id="SSF52540">
    <property type="entry name" value="P-loop containing nucleoside triphosphate hydrolases"/>
    <property type="match status" value="1"/>
</dbReference>
<dbReference type="InterPro" id="IPR032675">
    <property type="entry name" value="LRR_dom_sf"/>
</dbReference>
<organism evidence="7">
    <name type="scientific">Oryza glumipatula</name>
    <dbReference type="NCBI Taxonomy" id="40148"/>
    <lineage>
        <taxon>Eukaryota</taxon>
        <taxon>Viridiplantae</taxon>
        <taxon>Streptophyta</taxon>
        <taxon>Embryophyta</taxon>
        <taxon>Tracheophyta</taxon>
        <taxon>Spermatophyta</taxon>
        <taxon>Magnoliopsida</taxon>
        <taxon>Liliopsida</taxon>
        <taxon>Poales</taxon>
        <taxon>Poaceae</taxon>
        <taxon>BOP clade</taxon>
        <taxon>Oryzoideae</taxon>
        <taxon>Oryzeae</taxon>
        <taxon>Oryzinae</taxon>
        <taxon>Oryza</taxon>
    </lineage>
</organism>
<dbReference type="GO" id="GO:0042742">
    <property type="term" value="P:defense response to bacterium"/>
    <property type="evidence" value="ECO:0007669"/>
    <property type="project" value="UniProtKB-ARBA"/>
</dbReference>
<dbReference type="Gene3D" id="3.40.50.300">
    <property type="entry name" value="P-loop containing nucleotide triphosphate hydrolases"/>
    <property type="match status" value="1"/>
</dbReference>
<dbReference type="GO" id="GO:0043531">
    <property type="term" value="F:ADP binding"/>
    <property type="evidence" value="ECO:0007669"/>
    <property type="project" value="InterPro"/>
</dbReference>
<evidence type="ECO:0000313" key="7">
    <source>
        <dbReference type="EnsemblPlants" id="OGLUM07G16220.1"/>
    </source>
</evidence>
<dbReference type="FunFam" id="1.10.10.10:FF:000322">
    <property type="entry name" value="Probable disease resistance protein At1g63360"/>
    <property type="match status" value="1"/>
</dbReference>
<reference evidence="7" key="2">
    <citation type="submission" date="2018-05" db="EMBL/GenBank/DDBJ databases">
        <title>OgluRS3 (Oryza glumaepatula Reference Sequence Version 3).</title>
        <authorList>
            <person name="Zhang J."/>
            <person name="Kudrna D."/>
            <person name="Lee S."/>
            <person name="Talag J."/>
            <person name="Welchert J."/>
            <person name="Wing R.A."/>
        </authorList>
    </citation>
    <scope>NUCLEOTIDE SEQUENCE [LARGE SCALE GENOMIC DNA]</scope>
</reference>
<proteinExistence type="predicted"/>
<dbReference type="GO" id="GO:0002758">
    <property type="term" value="P:innate immune response-activating signaling pathway"/>
    <property type="evidence" value="ECO:0007669"/>
    <property type="project" value="UniProtKB-ARBA"/>
</dbReference>
<dbReference type="Proteomes" id="UP000026961">
    <property type="component" value="Chromosome 7"/>
</dbReference>
<dbReference type="Pfam" id="PF23559">
    <property type="entry name" value="WHD_DRP"/>
    <property type="match status" value="1"/>
</dbReference>
<evidence type="ECO:0000259" key="5">
    <source>
        <dbReference type="Pfam" id="PF23559"/>
    </source>
</evidence>
<dbReference type="InterPro" id="IPR042197">
    <property type="entry name" value="Apaf_helical"/>
</dbReference>
<dbReference type="SUPFAM" id="SSF52058">
    <property type="entry name" value="L domain-like"/>
    <property type="match status" value="2"/>
</dbReference>
<keyword evidence="2" id="KW-0611">Plant defense</keyword>
<feature type="region of interest" description="Disordered" evidence="3">
    <location>
        <begin position="1209"/>
        <end position="1233"/>
    </location>
</feature>
<dbReference type="Gene3D" id="1.10.10.10">
    <property type="entry name" value="Winged helix-like DNA-binding domain superfamily/Winged helix DNA-binding domain"/>
    <property type="match status" value="1"/>
</dbReference>
<feature type="region of interest" description="Disordered" evidence="3">
    <location>
        <begin position="1247"/>
        <end position="1278"/>
    </location>
</feature>
<dbReference type="Gramene" id="OGLUM07G16220.1">
    <property type="protein sequence ID" value="OGLUM07G16220.1"/>
    <property type="gene ID" value="OGLUM07G16220"/>
</dbReference>
<dbReference type="InterPro" id="IPR044974">
    <property type="entry name" value="Disease_R_plants"/>
</dbReference>
<dbReference type="HOGENOM" id="CLU_000837_8_8_1"/>
<dbReference type="PANTHER" id="PTHR23155:SF1241">
    <property type="entry name" value="DISEASE RESISTANCE RPP13-LIKE PROTEIN 1-RELATED"/>
    <property type="match status" value="1"/>
</dbReference>
<dbReference type="PRINTS" id="PR00364">
    <property type="entry name" value="DISEASERSIST"/>
</dbReference>
<evidence type="ECO:0000313" key="8">
    <source>
        <dbReference type="Proteomes" id="UP000026961"/>
    </source>
</evidence>
<evidence type="ECO:0000256" key="3">
    <source>
        <dbReference type="SAM" id="MobiDB-lite"/>
    </source>
</evidence>
<accession>A0A0E0AKN7</accession>
<feature type="domain" description="Disease resistance protein winged helix" evidence="5">
    <location>
        <begin position="492"/>
        <end position="561"/>
    </location>
</feature>
<sequence>MDRDEHPAVVLSAVISEVVQKLRRYLSNSSDSFKSTTKKLDMVEDKLSFLRLDSLQRVKPHKEEAAAAWLQDLNKAAQDAKGLLDDMESEVKAPDSSNSDVMNWLSSDDRNMIRMVYIISKLASACSQGKSMVDTPPLNESALGNEKEDKIASSSVAMTRQDKSFLDDDFLIGRDEEIAMIRDMVLDNAQYVATEITLKIREEAEKLHVPHKGWITETLHKIDMSKWTQQAIEVSPHPENEKSNKVEYILLLHTFGISGVGKSALAKFIFDDANVREHFGDISAWVYMTDRTDQLVTIEQIIYSFNPKDNISYMTSLDRAYSQLQDIIEGKRFLLVLDDVWNETCVLWNGLRSVLSKGAPGSVILVTTQLYSVANFVGTAGPVILDPLQSEDSWTFLRRYAFVEPCRSLSTEGLEEIGRKISHRLPGLPLSIKVTGATLRSQLEEADWREILNSWWWNVSDDNFAIRVISSLGSCYSALPGYLRQCFVYCSIFPRNYVFEKDNLVQMWIANGFIELDSSSGVKRLEDVDGEWFDELVNRAFLQPSARKTEYIMHDLVWDFASALSCDEYHGIDNKSVSQDVRYLSVDMDGLNTLPDKFKTEQLRTFMLLGDSPQPSNNETHLPLNNFLGNSTSLRLLALSSRSYKWLGRTSALSNVINSTKHLRYLDLSFTGITKLPYSVCSLCHLQVLGLRGCTFDKLPGDMNSLINLRHLHASSDTIAQINGIGKLTKLQELHEFHIKAEEGHRITELSDMNDLRGSLCISHLEMVTGRAEALEANIIEKNYLTALELRWSYTCRSDLSKSILGCLSPPRYLQELKLYGYSGFVLPDWVGQLKHVRVVEISSCKHLKVLPPLGQLEHLQKIKLDVLPSIVDIYSDICGTSNVIFRSLEELSFEYMGNWKSWIYAGSSNFIRNLQKLQILSCDELRKVPFESLGSATKEIIIRDCDPYDDTFSRYLQGLNGLTRLEVVCANRWYKSDKLILPCKQLVSLEYLHIKKIQEVCIKGGLWYMRNLKDLLMINCYVVVTDSNEESAHEDKQSPTQIDRAMHSLTHLTLDGNPKHIIWKLLFPKLPPSLRHLCLDGVGRRTSITEKWLQHLTSLKELEISSCYALPSSLSSLSSLKRFTLICCYNIHSIPPNSLPGNLKELKIENSSFELEARCQNPTGDAWRPEGYKIELWWRRKIDEWRERKLEHGRTKLIQMQLKKESLGIPMSRREKSPKSSKGESLYQSDNYGSLGQMMQEGHEWPRKQHMEEQSFIEKEKSSSLNEQPEEDESDKELLEEWLQQSEGDQWPEQEWESYSWVLRKLKKELDRNKDDPSSLMKEREEWLKEEERKFHSETLGKDWPNICHSQDNAFAFGIIYLPSALEDSLADAEAAKRKPRLDWK</sequence>
<reference evidence="7" key="1">
    <citation type="submission" date="2015-04" db="UniProtKB">
        <authorList>
            <consortium name="EnsemblPlants"/>
        </authorList>
    </citation>
    <scope>IDENTIFICATION</scope>
</reference>
<name>A0A0E0AKN7_9ORYZ</name>
<dbReference type="EnsemblPlants" id="OGLUM07G16220.1">
    <property type="protein sequence ID" value="OGLUM07G16220.1"/>
    <property type="gene ID" value="OGLUM07G16220"/>
</dbReference>
<feature type="compositionally biased region" description="Basic and acidic residues" evidence="3">
    <location>
        <begin position="1209"/>
        <end position="1223"/>
    </location>
</feature>
<dbReference type="Pfam" id="PF00931">
    <property type="entry name" value="NB-ARC"/>
    <property type="match status" value="1"/>
</dbReference>
<dbReference type="GO" id="GO:0009626">
    <property type="term" value="P:plant-type hypersensitive response"/>
    <property type="evidence" value="ECO:0007669"/>
    <property type="project" value="UniProtKB-ARBA"/>
</dbReference>
<feature type="compositionally biased region" description="Acidic residues" evidence="3">
    <location>
        <begin position="1269"/>
        <end position="1278"/>
    </location>
</feature>
<dbReference type="Pfam" id="PF25019">
    <property type="entry name" value="LRR_R13L1-DRL21"/>
    <property type="match status" value="1"/>
</dbReference>
<dbReference type="InterPro" id="IPR056789">
    <property type="entry name" value="LRR_R13L1-DRL21"/>
</dbReference>
<dbReference type="InterPro" id="IPR036388">
    <property type="entry name" value="WH-like_DNA-bd_sf"/>
</dbReference>
<protein>
    <submittedName>
        <fullName evidence="7">Uncharacterized protein</fullName>
    </submittedName>
</protein>
<dbReference type="Gene3D" id="3.80.10.10">
    <property type="entry name" value="Ribonuclease Inhibitor"/>
    <property type="match status" value="3"/>
</dbReference>
<evidence type="ECO:0000259" key="4">
    <source>
        <dbReference type="Pfam" id="PF00931"/>
    </source>
</evidence>
<dbReference type="Gene3D" id="1.10.8.430">
    <property type="entry name" value="Helical domain of apoptotic protease-activating factors"/>
    <property type="match status" value="1"/>
</dbReference>
<dbReference type="InterPro" id="IPR002182">
    <property type="entry name" value="NB-ARC"/>
</dbReference>
<feature type="domain" description="NB-ARC" evidence="4">
    <location>
        <begin position="251"/>
        <end position="403"/>
    </location>
</feature>
<dbReference type="InterPro" id="IPR058922">
    <property type="entry name" value="WHD_DRP"/>
</dbReference>
<feature type="domain" description="R13L1/DRL21-like LRR repeat region" evidence="6">
    <location>
        <begin position="747"/>
        <end position="866"/>
    </location>
</feature>
<feature type="compositionally biased region" description="Basic and acidic residues" evidence="3">
    <location>
        <begin position="1247"/>
        <end position="1263"/>
    </location>
</feature>
<dbReference type="eggNOG" id="KOG4658">
    <property type="taxonomic scope" value="Eukaryota"/>
</dbReference>
<dbReference type="InterPro" id="IPR027417">
    <property type="entry name" value="P-loop_NTPase"/>
</dbReference>